<feature type="compositionally biased region" description="Basic and acidic residues" evidence="7">
    <location>
        <begin position="387"/>
        <end position="400"/>
    </location>
</feature>
<feature type="compositionally biased region" description="Acidic residues" evidence="7">
    <location>
        <begin position="524"/>
        <end position="533"/>
    </location>
</feature>
<comment type="similarity">
    <text evidence="1">Belongs to the short-chain dehydrogenases/reductases (SDR) family.</text>
</comment>
<dbReference type="SUPFAM" id="SSF51735">
    <property type="entry name" value="NAD(P)-binding Rossmann-fold domains"/>
    <property type="match status" value="1"/>
</dbReference>
<evidence type="ECO:0000259" key="8">
    <source>
        <dbReference type="PROSITE" id="PS50014"/>
    </source>
</evidence>
<feature type="compositionally biased region" description="Low complexity" evidence="7">
    <location>
        <begin position="587"/>
        <end position="604"/>
    </location>
</feature>
<keyword evidence="10" id="KW-1185">Reference proteome</keyword>
<feature type="region of interest" description="Disordered" evidence="7">
    <location>
        <begin position="187"/>
        <end position="313"/>
    </location>
</feature>
<feature type="compositionally biased region" description="Low complexity" evidence="7">
    <location>
        <begin position="424"/>
        <end position="467"/>
    </location>
</feature>
<feature type="compositionally biased region" description="Basic and acidic residues" evidence="7">
    <location>
        <begin position="115"/>
        <end position="129"/>
    </location>
</feature>
<feature type="region of interest" description="Disordered" evidence="7">
    <location>
        <begin position="353"/>
        <end position="661"/>
    </location>
</feature>
<dbReference type="EMBL" id="ULHB01000002">
    <property type="protein sequence ID" value="SYW74839.1"/>
    <property type="molecule type" value="Genomic_DNA"/>
</dbReference>
<keyword evidence="3" id="KW-0560">Oxidoreductase</keyword>
<dbReference type="Pfam" id="PF00106">
    <property type="entry name" value="adh_short"/>
    <property type="match status" value="1"/>
</dbReference>
<keyword evidence="2" id="KW-0521">NADP</keyword>
<feature type="compositionally biased region" description="Low complexity" evidence="7">
    <location>
        <begin position="365"/>
        <end position="385"/>
    </location>
</feature>
<dbReference type="SUPFAM" id="SSF47370">
    <property type="entry name" value="Bromodomain"/>
    <property type="match status" value="1"/>
</dbReference>
<evidence type="ECO:0000256" key="6">
    <source>
        <dbReference type="SAM" id="Coils"/>
    </source>
</evidence>
<sequence>MNPVIPSPHTIQPSALARLSLRDKLLLAQAVHEIGTSPPDWGRVSALLLSHPLIRQQSRLEQANVAGLTLGRIFGTRECERAWTALMRQRGLVLGKDELPPEPAPTTPTTPTAPKPKEPRGLQPRTDRRSQLALAQLLYAERMEELKEQIREKEEQFKSLVKEIDEIKSGKADARLEMELRMEMENLANGPPLPPSTSGSAGQSVVMTPGSNASTTPKSAKGKGGRVRGESLVGTPDSAKKVTAAMGAGVGKKGERRGSLDDTPSKVPVGAAPALPSAPSISLPLPNKSLARAPDASTADGGEMTTEEAEQAVATAATEAAVKALQDEKAATSALQTEVDKVAEKVVETETNLELSAQAEGDANATGTQQPTVTATTAVEEATPAKPTREEAVEKTKENEAPPADVVVKDQTDKPAEEAKVVEKPAATTPATSPPAAAAAAGAGGEAKAASSTDTAASAPASASASTGKRKRDDEEQQVQSSTAPSSTTAASAEPKATASSETGSPVKKARTADPTRKVPSSEGDMDSEDEAEAAVGVGSPAPVPAAAEAKKPDAEATEATPAAAESAKPSTSETKEPEKKMEVDSDSSSSSSSPSSSSSSSSSSDEEDQVKSLPCRKPSPTPPQASRSTPLRRPSSRSTKPDTTPTPTPAASEREKAAKRKQTQVLLMLLTEVSNHIHGNLFHAPIKEADAPDYYTLIRQPLDIKTIKAKIKEGSIGTAKQLQRALNLISQLQPLEDTIHRAESLGKMASYRSILKDMLFPSSRPPPTSRWDPNISMPLLLDRIVVLSGPTAGIGYETLRQLILSSAHVYLFGRSLSRLERARDTILAETTCALAELKPGTVRYGANPGKMTLIQCDLSSLASIKKAVEEFKQKEDRVDLVFGNAGVMEGGKTEEGYELMWGTNVLGHHALIRLLLPLLKTSAQERNSTVTGETRVVLTASDTHKWVTKPQHLTLSPNATNAKLAHIHLYGRSKLGNVYTAQRLAKLSTANGWGITVCSVHPGGIQSQLGSGGAVLTKVKNWFLWPATLGAVTQLWGAVGAEGGEVQGKYLVPWAKTFNHLL</sequence>
<dbReference type="InterPro" id="IPR002347">
    <property type="entry name" value="SDR_fam"/>
</dbReference>
<feature type="compositionally biased region" description="Low complexity" evidence="7">
    <location>
        <begin position="558"/>
        <end position="573"/>
    </location>
</feature>
<evidence type="ECO:0000256" key="3">
    <source>
        <dbReference type="ARBA" id="ARBA00023002"/>
    </source>
</evidence>
<keyword evidence="6" id="KW-0175">Coiled coil</keyword>
<reference evidence="9" key="1">
    <citation type="submission" date="2018-08" db="EMBL/GenBank/DDBJ databases">
        <authorList>
            <person name="Guldener U."/>
        </authorList>
    </citation>
    <scope>NUCLEOTIDE SEQUENCE</scope>
    <source>
        <strain evidence="9">UB2</strain>
    </source>
</reference>
<dbReference type="Proteomes" id="UP000658997">
    <property type="component" value="Unassembled WGS sequence"/>
</dbReference>
<dbReference type="GO" id="GO:0016491">
    <property type="term" value="F:oxidoreductase activity"/>
    <property type="evidence" value="ECO:0007669"/>
    <property type="project" value="UniProtKB-KW"/>
</dbReference>
<evidence type="ECO:0000256" key="7">
    <source>
        <dbReference type="SAM" id="MobiDB-lite"/>
    </source>
</evidence>
<evidence type="ECO:0000313" key="10">
    <source>
        <dbReference type="Proteomes" id="UP000658997"/>
    </source>
</evidence>
<dbReference type="SMART" id="SM00297">
    <property type="entry name" value="BROMO"/>
    <property type="match status" value="1"/>
</dbReference>
<feature type="compositionally biased region" description="Basic and acidic residues" evidence="7">
    <location>
        <begin position="252"/>
        <end position="264"/>
    </location>
</feature>
<comment type="caution">
    <text evidence="9">The sequence shown here is derived from an EMBL/GenBank/DDBJ whole genome shotgun (WGS) entry which is preliminary data.</text>
</comment>
<dbReference type="CDD" id="cd04369">
    <property type="entry name" value="Bromodomain"/>
    <property type="match status" value="1"/>
</dbReference>
<feature type="compositionally biased region" description="Low complexity" evidence="7">
    <location>
        <begin position="481"/>
        <end position="503"/>
    </location>
</feature>
<feature type="compositionally biased region" description="Basic and acidic residues" evidence="7">
    <location>
        <begin position="407"/>
        <end position="423"/>
    </location>
</feature>
<organism evidence="9 10">
    <name type="scientific">Ustilago bromivora</name>
    <dbReference type="NCBI Taxonomy" id="307758"/>
    <lineage>
        <taxon>Eukaryota</taxon>
        <taxon>Fungi</taxon>
        <taxon>Dikarya</taxon>
        <taxon>Basidiomycota</taxon>
        <taxon>Ustilaginomycotina</taxon>
        <taxon>Ustilaginomycetes</taxon>
        <taxon>Ustilaginales</taxon>
        <taxon>Ustilaginaceae</taxon>
        <taxon>Ustilago</taxon>
    </lineage>
</organism>
<dbReference type="InterPro" id="IPR036427">
    <property type="entry name" value="Bromodomain-like_sf"/>
</dbReference>
<dbReference type="InterPro" id="IPR001487">
    <property type="entry name" value="Bromodomain"/>
</dbReference>
<evidence type="ECO:0000313" key="9">
    <source>
        <dbReference type="EMBL" id="SYW74839.1"/>
    </source>
</evidence>
<evidence type="ECO:0000256" key="5">
    <source>
        <dbReference type="PROSITE-ProRule" id="PRU00035"/>
    </source>
</evidence>
<accession>A0A8H8QIR7</accession>
<dbReference type="Gene3D" id="3.40.50.720">
    <property type="entry name" value="NAD(P)-binding Rossmann-like Domain"/>
    <property type="match status" value="1"/>
</dbReference>
<dbReference type="Gene3D" id="1.20.920.10">
    <property type="entry name" value="Bromodomain-like"/>
    <property type="match status" value="1"/>
</dbReference>
<evidence type="ECO:0000256" key="1">
    <source>
        <dbReference type="ARBA" id="ARBA00006484"/>
    </source>
</evidence>
<proteinExistence type="inferred from homology"/>
<feature type="compositionally biased region" description="Basic and acidic residues" evidence="7">
    <location>
        <begin position="574"/>
        <end position="584"/>
    </location>
</feature>
<feature type="region of interest" description="Disordered" evidence="7">
    <location>
        <begin position="94"/>
        <end position="129"/>
    </location>
</feature>
<gene>
    <name evidence="9" type="ORF">UBRO2_00249</name>
</gene>
<feature type="compositionally biased region" description="Polar residues" evidence="7">
    <location>
        <begin position="196"/>
        <end position="218"/>
    </location>
</feature>
<evidence type="ECO:0000256" key="4">
    <source>
        <dbReference type="ARBA" id="ARBA00023117"/>
    </source>
</evidence>
<feature type="compositionally biased region" description="Pro residues" evidence="7">
    <location>
        <begin position="101"/>
        <end position="114"/>
    </location>
</feature>
<dbReference type="PANTHER" id="PTHR24320">
    <property type="entry name" value="RETINOL DEHYDROGENASE"/>
    <property type="match status" value="1"/>
</dbReference>
<dbReference type="InterPro" id="IPR036291">
    <property type="entry name" value="NAD(P)-bd_dom_sf"/>
</dbReference>
<feature type="compositionally biased region" description="Low complexity" evidence="7">
    <location>
        <begin position="271"/>
        <end position="286"/>
    </location>
</feature>
<keyword evidence="4 5" id="KW-0103">Bromodomain</keyword>
<feature type="coiled-coil region" evidence="6">
    <location>
        <begin position="136"/>
        <end position="170"/>
    </location>
</feature>
<dbReference type="Pfam" id="PF00439">
    <property type="entry name" value="Bromodomain"/>
    <property type="match status" value="1"/>
</dbReference>
<protein>
    <recommendedName>
        <fullName evidence="8">Bromo domain-containing protein</fullName>
    </recommendedName>
</protein>
<dbReference type="PROSITE" id="PS50014">
    <property type="entry name" value="BROMODOMAIN_2"/>
    <property type="match status" value="1"/>
</dbReference>
<dbReference type="AlphaFoldDB" id="A0A8H8QIR7"/>
<name>A0A8H8QIR7_9BASI</name>
<dbReference type="PANTHER" id="PTHR24320:SF282">
    <property type="entry name" value="WW DOMAIN-CONTAINING OXIDOREDUCTASE"/>
    <property type="match status" value="1"/>
</dbReference>
<feature type="compositionally biased region" description="Low complexity" evidence="7">
    <location>
        <begin position="534"/>
        <end position="548"/>
    </location>
</feature>
<feature type="domain" description="Bromo" evidence="8">
    <location>
        <begin position="675"/>
        <end position="730"/>
    </location>
</feature>
<feature type="compositionally biased region" description="Low complexity" evidence="7">
    <location>
        <begin position="627"/>
        <end position="652"/>
    </location>
</feature>
<dbReference type="GO" id="GO:0006325">
    <property type="term" value="P:chromatin organization"/>
    <property type="evidence" value="ECO:0007669"/>
    <property type="project" value="UniProtKB-ARBA"/>
</dbReference>
<evidence type="ECO:0000256" key="2">
    <source>
        <dbReference type="ARBA" id="ARBA00022857"/>
    </source>
</evidence>